<dbReference type="AlphaFoldDB" id="A0A0L0BLQ3"/>
<accession>A0A0L0BLQ3</accession>
<dbReference type="Proteomes" id="UP000037069">
    <property type="component" value="Unassembled WGS sequence"/>
</dbReference>
<keyword evidence="2" id="KW-1185">Reference proteome</keyword>
<sequence length="164" mass="19028">MESFKILLTKASDFKMNRNFTTAVQETVNNKKVHNGGEIQTLETKLYLMKTNELYSIFEEYEKKKTVLHNYKNLKGILNPDFLTVFGEISLTVEQHRRVDFVVNDQHVVAVANLKDHANDKFTYSFCYAVIGIHGHCCAIGNKLSILAPFLCDIRQHRFYIYET</sequence>
<reference evidence="1 2" key="1">
    <citation type="journal article" date="2015" name="Nat. Commun.">
        <title>Lucilia cuprina genome unlocks parasitic fly biology to underpin future interventions.</title>
        <authorList>
            <person name="Anstead C.A."/>
            <person name="Korhonen P.K."/>
            <person name="Young N.D."/>
            <person name="Hall R.S."/>
            <person name="Jex A.R."/>
            <person name="Murali S.C."/>
            <person name="Hughes D.S."/>
            <person name="Lee S.F."/>
            <person name="Perry T."/>
            <person name="Stroehlein A.J."/>
            <person name="Ansell B.R."/>
            <person name="Breugelmans B."/>
            <person name="Hofmann A."/>
            <person name="Qu J."/>
            <person name="Dugan S."/>
            <person name="Lee S.L."/>
            <person name="Chao H."/>
            <person name="Dinh H."/>
            <person name="Han Y."/>
            <person name="Doddapaneni H.V."/>
            <person name="Worley K.C."/>
            <person name="Muzny D.M."/>
            <person name="Ioannidis P."/>
            <person name="Waterhouse R.M."/>
            <person name="Zdobnov E.M."/>
            <person name="James P.J."/>
            <person name="Bagnall N.H."/>
            <person name="Kotze A.C."/>
            <person name="Gibbs R.A."/>
            <person name="Richards S."/>
            <person name="Batterham P."/>
            <person name="Gasser R.B."/>
        </authorList>
    </citation>
    <scope>NUCLEOTIDE SEQUENCE [LARGE SCALE GENOMIC DNA]</scope>
    <source>
        <strain evidence="1 2">LS</strain>
        <tissue evidence="1">Full body</tissue>
    </source>
</reference>
<comment type="caution">
    <text evidence="1">The sequence shown here is derived from an EMBL/GenBank/DDBJ whole genome shotgun (WGS) entry which is preliminary data.</text>
</comment>
<proteinExistence type="predicted"/>
<protein>
    <submittedName>
        <fullName evidence="1">Uncharacterized protein</fullName>
    </submittedName>
</protein>
<dbReference type="EMBL" id="JRES01001668">
    <property type="protein sequence ID" value="KNC21050.1"/>
    <property type="molecule type" value="Genomic_DNA"/>
</dbReference>
<evidence type="ECO:0000313" key="1">
    <source>
        <dbReference type="EMBL" id="KNC21050.1"/>
    </source>
</evidence>
<evidence type="ECO:0000313" key="2">
    <source>
        <dbReference type="Proteomes" id="UP000037069"/>
    </source>
</evidence>
<name>A0A0L0BLQ3_LUCCU</name>
<organism evidence="1 2">
    <name type="scientific">Lucilia cuprina</name>
    <name type="common">Green bottle fly</name>
    <name type="synonym">Australian sheep blowfly</name>
    <dbReference type="NCBI Taxonomy" id="7375"/>
    <lineage>
        <taxon>Eukaryota</taxon>
        <taxon>Metazoa</taxon>
        <taxon>Ecdysozoa</taxon>
        <taxon>Arthropoda</taxon>
        <taxon>Hexapoda</taxon>
        <taxon>Insecta</taxon>
        <taxon>Pterygota</taxon>
        <taxon>Neoptera</taxon>
        <taxon>Endopterygota</taxon>
        <taxon>Diptera</taxon>
        <taxon>Brachycera</taxon>
        <taxon>Muscomorpha</taxon>
        <taxon>Oestroidea</taxon>
        <taxon>Calliphoridae</taxon>
        <taxon>Luciliinae</taxon>
        <taxon>Lucilia</taxon>
    </lineage>
</organism>
<gene>
    <name evidence="1" type="ORF">FF38_11205</name>
</gene>